<evidence type="ECO:0000256" key="2">
    <source>
        <dbReference type="ARBA" id="ARBA00004817"/>
    </source>
</evidence>
<keyword evidence="15" id="KW-1185">Reference proteome</keyword>
<dbReference type="SUPFAM" id="SSF48600">
    <property type="entry name" value="Chorismate mutase II"/>
    <property type="match status" value="1"/>
</dbReference>
<dbReference type="GO" id="GO:0009094">
    <property type="term" value="P:L-phenylalanine biosynthetic process"/>
    <property type="evidence" value="ECO:0007669"/>
    <property type="project" value="UniProtKB-KW"/>
</dbReference>
<organism evidence="14 15">
    <name type="scientific">Smittium megazygosporum</name>
    <dbReference type="NCBI Taxonomy" id="133381"/>
    <lineage>
        <taxon>Eukaryota</taxon>
        <taxon>Fungi</taxon>
        <taxon>Fungi incertae sedis</taxon>
        <taxon>Zoopagomycota</taxon>
        <taxon>Kickxellomycotina</taxon>
        <taxon>Harpellomycetes</taxon>
        <taxon>Harpellales</taxon>
        <taxon>Legeriomycetaceae</taxon>
        <taxon>Smittium</taxon>
    </lineage>
</organism>
<evidence type="ECO:0000256" key="12">
    <source>
        <dbReference type="PIRNR" id="PIRNR017318"/>
    </source>
</evidence>
<dbReference type="Pfam" id="PF01817">
    <property type="entry name" value="CM_2"/>
    <property type="match status" value="1"/>
</dbReference>
<dbReference type="InterPro" id="IPR008238">
    <property type="entry name" value="Chorismate_mutase_AroQ_euk"/>
</dbReference>
<dbReference type="PANTHER" id="PTHR21145">
    <property type="entry name" value="CHORISMATE MUTASE"/>
    <property type="match status" value="1"/>
</dbReference>
<name>A0A2T9XZW1_9FUNG</name>
<evidence type="ECO:0000256" key="3">
    <source>
        <dbReference type="ARBA" id="ARBA00012404"/>
    </source>
</evidence>
<evidence type="ECO:0000256" key="4">
    <source>
        <dbReference type="ARBA" id="ARBA00020296"/>
    </source>
</evidence>
<evidence type="ECO:0000256" key="6">
    <source>
        <dbReference type="ARBA" id="ARBA00022498"/>
    </source>
</evidence>
<keyword evidence="7 12" id="KW-0028">Amino-acid biosynthesis</keyword>
<dbReference type="GO" id="GO:0005737">
    <property type="term" value="C:cytoplasm"/>
    <property type="evidence" value="ECO:0007669"/>
    <property type="project" value="UniProtKB-SubCell"/>
</dbReference>
<dbReference type="GO" id="GO:0004106">
    <property type="term" value="F:chorismate mutase activity"/>
    <property type="evidence" value="ECO:0007669"/>
    <property type="project" value="UniProtKB-UniRule"/>
</dbReference>
<protein>
    <recommendedName>
        <fullName evidence="4 12">Chorismate mutase</fullName>
        <ecNumber evidence="3 12">5.4.99.5</ecNumber>
    </recommendedName>
</protein>
<dbReference type="InterPro" id="IPR002701">
    <property type="entry name" value="CM_II_prokaryot"/>
</dbReference>
<keyword evidence="10 12" id="KW-0413">Isomerase</keyword>
<dbReference type="EC" id="5.4.99.5" evidence="3 12"/>
<dbReference type="PANTHER" id="PTHR21145:SF12">
    <property type="entry name" value="CHORISMATE MUTASE"/>
    <property type="match status" value="1"/>
</dbReference>
<dbReference type="PIRSF" id="PIRSF017318">
    <property type="entry name" value="Chor_mut_AroQ_eu"/>
    <property type="match status" value="1"/>
</dbReference>
<dbReference type="InterPro" id="IPR037039">
    <property type="entry name" value="CM_AroQ_sf_eucaryotic"/>
</dbReference>
<evidence type="ECO:0000259" key="13">
    <source>
        <dbReference type="Pfam" id="PF01817"/>
    </source>
</evidence>
<dbReference type="NCBIfam" id="TIGR01802">
    <property type="entry name" value="CM_pl-yst"/>
    <property type="match status" value="1"/>
</dbReference>
<comment type="subcellular location">
    <subcellularLocation>
        <location evidence="1">Cytoplasm</location>
    </subcellularLocation>
</comment>
<evidence type="ECO:0000256" key="7">
    <source>
        <dbReference type="ARBA" id="ARBA00022605"/>
    </source>
</evidence>
<evidence type="ECO:0000313" key="14">
    <source>
        <dbReference type="EMBL" id="PVU85603.1"/>
    </source>
</evidence>
<comment type="caution">
    <text evidence="14">The sequence shown here is derived from an EMBL/GenBank/DDBJ whole genome shotgun (WGS) entry which is preliminary data.</text>
</comment>
<evidence type="ECO:0000313" key="15">
    <source>
        <dbReference type="Proteomes" id="UP000245609"/>
    </source>
</evidence>
<feature type="domain" description="Chorismate mutase" evidence="13">
    <location>
        <begin position="137"/>
        <end position="252"/>
    </location>
</feature>
<dbReference type="GO" id="GO:0046417">
    <property type="term" value="P:chorismate metabolic process"/>
    <property type="evidence" value="ECO:0007669"/>
    <property type="project" value="InterPro"/>
</dbReference>
<dbReference type="Proteomes" id="UP000245609">
    <property type="component" value="Unassembled WGS sequence"/>
</dbReference>
<evidence type="ECO:0000256" key="8">
    <source>
        <dbReference type="ARBA" id="ARBA00023141"/>
    </source>
</evidence>
<dbReference type="STRING" id="133381.A0A2T9XZW1"/>
<dbReference type="AlphaFoldDB" id="A0A2T9XZW1"/>
<dbReference type="GO" id="GO:0006571">
    <property type="term" value="P:tyrosine biosynthetic process"/>
    <property type="evidence" value="ECO:0007669"/>
    <property type="project" value="UniProtKB-KW"/>
</dbReference>
<comment type="catalytic activity">
    <reaction evidence="11">
        <text>chorismate = prephenate</text>
        <dbReference type="Rhea" id="RHEA:13897"/>
        <dbReference type="ChEBI" id="CHEBI:29748"/>
        <dbReference type="ChEBI" id="CHEBI:29934"/>
        <dbReference type="EC" id="5.4.99.5"/>
    </reaction>
    <physiologicalReaction direction="left-to-right" evidence="11">
        <dbReference type="Rhea" id="RHEA:13898"/>
    </physiologicalReaction>
</comment>
<evidence type="ECO:0000256" key="11">
    <source>
        <dbReference type="ARBA" id="ARBA00023979"/>
    </source>
</evidence>
<dbReference type="PROSITE" id="PS51169">
    <property type="entry name" value="CHORISMATE_MUT_3"/>
    <property type="match status" value="1"/>
</dbReference>
<keyword evidence="6" id="KW-0827">Tyrosine biosynthesis</keyword>
<proteinExistence type="predicted"/>
<evidence type="ECO:0000256" key="10">
    <source>
        <dbReference type="ARBA" id="ARBA00023235"/>
    </source>
</evidence>
<keyword evidence="5" id="KW-0963">Cytoplasm</keyword>
<evidence type="ECO:0000256" key="5">
    <source>
        <dbReference type="ARBA" id="ARBA00022490"/>
    </source>
</evidence>
<evidence type="ECO:0000256" key="9">
    <source>
        <dbReference type="ARBA" id="ARBA00023222"/>
    </source>
</evidence>
<dbReference type="OrthoDB" id="191918at2759"/>
<dbReference type="EMBL" id="MBFS01003641">
    <property type="protein sequence ID" value="PVU85603.1"/>
    <property type="molecule type" value="Genomic_DNA"/>
</dbReference>
<accession>A0A2T9XZW1</accession>
<comment type="pathway">
    <text evidence="2">Metabolic intermediate biosynthesis; prephenate biosynthesis; prephenate from chorismate: step 1/1.</text>
</comment>
<sequence>MSVNLLSVESLSLEQLRNVLIRLEDSIIFAFAERAQFKTNETIYKPGAIHFKDGYEGSFFDWFLHEVESVHAKVRRYQSPDEYPFTKKLPEPVLVPLDYADIINKNDKVNINDQIKAVYLDIVVPSMCEAGDDSNYGSSATCDITCLQNLSRRIHYGKFVAESKFSDPVYHDKYVELIKAKDRDGLMQLLTNEKVEKLLLERLKRKAENYGQEFEGIGNISGGSQSPSVRTNPDLVVQIYKDYVIPLTKEVEVLYLLNRI</sequence>
<dbReference type="InterPro" id="IPR036263">
    <property type="entry name" value="Chorismate_II_sf"/>
</dbReference>
<reference evidence="14 15" key="1">
    <citation type="journal article" date="2018" name="MBio">
        <title>Comparative Genomics Reveals the Core Gene Toolbox for the Fungus-Insect Symbiosis.</title>
        <authorList>
            <person name="Wang Y."/>
            <person name="Stata M."/>
            <person name="Wang W."/>
            <person name="Stajich J.E."/>
            <person name="White M.M."/>
            <person name="Moncalvo J.M."/>
        </authorList>
    </citation>
    <scope>NUCLEOTIDE SEQUENCE [LARGE SCALE GENOMIC DNA]</scope>
    <source>
        <strain evidence="14 15">SC-DP-2</strain>
    </source>
</reference>
<evidence type="ECO:0000256" key="1">
    <source>
        <dbReference type="ARBA" id="ARBA00004496"/>
    </source>
</evidence>
<dbReference type="Gene3D" id="1.10.590.10">
    <property type="entry name" value="Chorismate mutase, AroQ class superfamily, eukaryotic"/>
    <property type="match status" value="1"/>
</dbReference>
<keyword evidence="9" id="KW-0584">Phenylalanine biosynthesis</keyword>
<keyword evidence="8 12" id="KW-0057">Aromatic amino acid biosynthesis</keyword>
<dbReference type="UniPathway" id="UPA00120">
    <property type="reaction ID" value="UER00203"/>
</dbReference>
<gene>
    <name evidence="14" type="ORF">BB560_006975</name>
</gene>